<dbReference type="EMBL" id="JBANRG010000043">
    <property type="protein sequence ID" value="KAK7446695.1"/>
    <property type="molecule type" value="Genomic_DNA"/>
</dbReference>
<dbReference type="Proteomes" id="UP001498398">
    <property type="component" value="Unassembled WGS sequence"/>
</dbReference>
<gene>
    <name evidence="1" type="ORF">VKT23_014390</name>
</gene>
<name>A0ABR1J3W2_9AGAR</name>
<keyword evidence="2" id="KW-1185">Reference proteome</keyword>
<reference evidence="1 2" key="1">
    <citation type="submission" date="2024-01" db="EMBL/GenBank/DDBJ databases">
        <title>A draft genome for the cacao thread blight pathogen Marasmiellus scandens.</title>
        <authorList>
            <person name="Baruah I.K."/>
            <person name="Leung J."/>
            <person name="Bukari Y."/>
            <person name="Amoako-Attah I."/>
            <person name="Meinhardt L.W."/>
            <person name="Bailey B.A."/>
            <person name="Cohen S.P."/>
        </authorList>
    </citation>
    <scope>NUCLEOTIDE SEQUENCE [LARGE SCALE GENOMIC DNA]</scope>
    <source>
        <strain evidence="1 2">GH-19</strain>
    </source>
</reference>
<comment type="caution">
    <text evidence="1">The sequence shown here is derived from an EMBL/GenBank/DDBJ whole genome shotgun (WGS) entry which is preliminary data.</text>
</comment>
<sequence>MQKLRRTSVVQVEINGQIEIAEIQYYFKLTFGDISQCLCVASVYSRPDSDLWERSIKTVYACRYKGQDGLVVFDVTQIKAVVAMIPFFKATPEGNVERLEGWEFLVEKPGLVQDMLCRVQEDDEGDDDE</sequence>
<evidence type="ECO:0000313" key="1">
    <source>
        <dbReference type="EMBL" id="KAK7446695.1"/>
    </source>
</evidence>
<proteinExistence type="predicted"/>
<accession>A0ABR1J3W2</accession>
<protein>
    <submittedName>
        <fullName evidence="1">Uncharacterized protein</fullName>
    </submittedName>
</protein>
<organism evidence="1 2">
    <name type="scientific">Marasmiellus scandens</name>
    <dbReference type="NCBI Taxonomy" id="2682957"/>
    <lineage>
        <taxon>Eukaryota</taxon>
        <taxon>Fungi</taxon>
        <taxon>Dikarya</taxon>
        <taxon>Basidiomycota</taxon>
        <taxon>Agaricomycotina</taxon>
        <taxon>Agaricomycetes</taxon>
        <taxon>Agaricomycetidae</taxon>
        <taxon>Agaricales</taxon>
        <taxon>Marasmiineae</taxon>
        <taxon>Omphalotaceae</taxon>
        <taxon>Marasmiellus</taxon>
    </lineage>
</organism>
<evidence type="ECO:0000313" key="2">
    <source>
        <dbReference type="Proteomes" id="UP001498398"/>
    </source>
</evidence>